<dbReference type="PANTHER" id="PTHR34587">
    <property type="entry name" value="VWFA DOMAIN-CONTAINING PROTEIN"/>
    <property type="match status" value="1"/>
</dbReference>
<organism evidence="3 4">
    <name type="scientific">Rasamsonia emersonii (strain ATCC 16479 / CBS 393.64 / IMI 116815)</name>
    <dbReference type="NCBI Taxonomy" id="1408163"/>
    <lineage>
        <taxon>Eukaryota</taxon>
        <taxon>Fungi</taxon>
        <taxon>Dikarya</taxon>
        <taxon>Ascomycota</taxon>
        <taxon>Pezizomycotina</taxon>
        <taxon>Eurotiomycetes</taxon>
        <taxon>Eurotiomycetidae</taxon>
        <taxon>Eurotiales</taxon>
        <taxon>Trichocomaceae</taxon>
        <taxon>Rasamsonia</taxon>
    </lineage>
</organism>
<dbReference type="GeneID" id="25314789"/>
<sequence>MYVKKLLFALALSATVLDGALAAGRNGNNGNNKNGNNGNTNTGNNGNTGNNANNANNGNTNTNTGNTGNTGNSNSDLALNPNLVQTGSQNNGLSGTGAEAGESPSATDNANFINFCQGKTLTNGQQIKGGSCNGIVMGDIPSTENMISTVILNPQTGQDLPANQDFNVTLQVNGLQAGSFTNANTTYYAAPQALNSKGQIIGHTHVTIQNIGSLNPSTPPDPTTFAFFKGINDAGDGNGGLSAAVTGGLPAGVYRVCTMTSASNHQPVLMPIAQRGAQDDCTKFTVGQGQSNNNNNNANSGTSSNSASSAAASTSAQASSGNGGNNSKSGNNSNSSGNGNTSKQNGNNGNSGNRNGGKNGGRGRFVTRQFVA</sequence>
<dbReference type="InterPro" id="IPR053216">
    <property type="entry name" value="Appressorial_penetr-assoc"/>
</dbReference>
<keyword evidence="4" id="KW-1185">Reference proteome</keyword>
<comment type="caution">
    <text evidence="3">The sequence shown here is derived from an EMBL/GenBank/DDBJ whole genome shotgun (WGS) entry which is preliminary data.</text>
</comment>
<feature type="compositionally biased region" description="Low complexity" evidence="1">
    <location>
        <begin position="287"/>
        <end position="353"/>
    </location>
</feature>
<feature type="region of interest" description="Disordered" evidence="1">
    <location>
        <begin position="283"/>
        <end position="372"/>
    </location>
</feature>
<proteinExistence type="predicted"/>
<dbReference type="Proteomes" id="UP000053958">
    <property type="component" value="Unassembled WGS sequence"/>
</dbReference>
<dbReference type="AlphaFoldDB" id="A0A0F4Z0C2"/>
<dbReference type="RefSeq" id="XP_013330153.1">
    <property type="nucleotide sequence ID" value="XM_013474699.1"/>
</dbReference>
<evidence type="ECO:0008006" key="5">
    <source>
        <dbReference type="Google" id="ProtNLM"/>
    </source>
</evidence>
<evidence type="ECO:0000313" key="4">
    <source>
        <dbReference type="Proteomes" id="UP000053958"/>
    </source>
</evidence>
<feature type="chain" id="PRO_5002482354" description="Ribosomal protein s17" evidence="2">
    <location>
        <begin position="23"/>
        <end position="372"/>
    </location>
</feature>
<feature type="compositionally biased region" description="Low complexity" evidence="1">
    <location>
        <begin position="26"/>
        <end position="72"/>
    </location>
</feature>
<accession>A0A0F4Z0C2</accession>
<reference evidence="3 4" key="1">
    <citation type="submission" date="2015-04" db="EMBL/GenBank/DDBJ databases">
        <authorList>
            <person name="Heijne W.H."/>
            <person name="Fedorova N.D."/>
            <person name="Nierman W.C."/>
            <person name="Vollebregt A.W."/>
            <person name="Zhao Z."/>
            <person name="Wu L."/>
            <person name="Kumar M."/>
            <person name="Stam H."/>
            <person name="van den Berg M.A."/>
            <person name="Pel H.J."/>
        </authorList>
    </citation>
    <scope>NUCLEOTIDE SEQUENCE [LARGE SCALE GENOMIC DNA]</scope>
    <source>
        <strain evidence="3 4">CBS 393.64</strain>
    </source>
</reference>
<keyword evidence="2" id="KW-0732">Signal</keyword>
<evidence type="ECO:0000313" key="3">
    <source>
        <dbReference type="EMBL" id="KKA23541.1"/>
    </source>
</evidence>
<dbReference type="STRING" id="1408163.A0A0F4Z0C2"/>
<feature type="compositionally biased region" description="Polar residues" evidence="1">
    <location>
        <begin position="73"/>
        <end position="93"/>
    </location>
</feature>
<dbReference type="EMBL" id="LASV01000098">
    <property type="protein sequence ID" value="KKA23541.1"/>
    <property type="molecule type" value="Genomic_DNA"/>
</dbReference>
<feature type="signal peptide" evidence="2">
    <location>
        <begin position="1"/>
        <end position="22"/>
    </location>
</feature>
<feature type="region of interest" description="Disordered" evidence="1">
    <location>
        <begin position="24"/>
        <end position="105"/>
    </location>
</feature>
<dbReference type="OrthoDB" id="2336871at2759"/>
<evidence type="ECO:0000256" key="1">
    <source>
        <dbReference type="SAM" id="MobiDB-lite"/>
    </source>
</evidence>
<evidence type="ECO:0000256" key="2">
    <source>
        <dbReference type="SAM" id="SignalP"/>
    </source>
</evidence>
<dbReference type="PANTHER" id="PTHR34587:SF2">
    <property type="entry name" value="G-PROTEIN COUPLED RECEPTORS FAMILY 1 PROFILE DOMAIN-CONTAINING PROTEIN"/>
    <property type="match status" value="1"/>
</dbReference>
<name>A0A0F4Z0C2_RASE3</name>
<gene>
    <name evidence="3" type="ORF">T310_2438</name>
</gene>
<protein>
    <recommendedName>
        <fullName evidence="5">Ribosomal protein s17</fullName>
    </recommendedName>
</protein>
<feature type="compositionally biased region" description="Gly residues" evidence="1">
    <location>
        <begin position="354"/>
        <end position="363"/>
    </location>
</feature>